<comment type="caution">
    <text evidence="2">The sequence shown here is derived from an EMBL/GenBank/DDBJ whole genome shotgun (WGS) entry which is preliminary data.</text>
</comment>
<evidence type="ECO:0000256" key="1">
    <source>
        <dbReference type="SAM" id="Phobius"/>
    </source>
</evidence>
<keyword evidence="1" id="KW-1133">Transmembrane helix</keyword>
<accession>A0A0F9JFG3</accession>
<evidence type="ECO:0000313" key="2">
    <source>
        <dbReference type="EMBL" id="KKM61041.1"/>
    </source>
</evidence>
<organism evidence="2">
    <name type="scientific">marine sediment metagenome</name>
    <dbReference type="NCBI Taxonomy" id="412755"/>
    <lineage>
        <taxon>unclassified sequences</taxon>
        <taxon>metagenomes</taxon>
        <taxon>ecological metagenomes</taxon>
    </lineage>
</organism>
<reference evidence="2" key="1">
    <citation type="journal article" date="2015" name="Nature">
        <title>Complex archaea that bridge the gap between prokaryotes and eukaryotes.</title>
        <authorList>
            <person name="Spang A."/>
            <person name="Saw J.H."/>
            <person name="Jorgensen S.L."/>
            <person name="Zaremba-Niedzwiedzka K."/>
            <person name="Martijn J."/>
            <person name="Lind A.E."/>
            <person name="van Eijk R."/>
            <person name="Schleper C."/>
            <person name="Guy L."/>
            <person name="Ettema T.J."/>
        </authorList>
    </citation>
    <scope>NUCLEOTIDE SEQUENCE</scope>
</reference>
<keyword evidence="1" id="KW-0472">Membrane</keyword>
<feature type="transmembrane region" description="Helical" evidence="1">
    <location>
        <begin position="41"/>
        <end position="61"/>
    </location>
</feature>
<name>A0A0F9JFG3_9ZZZZ</name>
<proteinExistence type="predicted"/>
<dbReference type="AlphaFoldDB" id="A0A0F9JFG3"/>
<feature type="transmembrane region" description="Helical" evidence="1">
    <location>
        <begin position="12"/>
        <end position="35"/>
    </location>
</feature>
<sequence length="341" mass="40955">MMIFLLKRWVKIAVITVIMIIGIILIIWSIIQQIAYPKIPIYSTFTTVLCSSFFFSLPYIIKYFFNQPNLFLELEKYRDELIQIYQTHTFSQSRQDNKPKRFNVITSLERKQEGEKSKYIRIKLVNNGRKTAKNCRIKIHIFKPWYEKVHEESYIYPSGYHQSKKSREIPPPINIAPKDSQIFDICSSNNLWENDKLIRFEDYFTYSTIQGQEDLNLLKNYHIKLFVYSDNNPAFEKQYNIFKNEEIKGLDWEILDIKENEWEKKDRLKGVKIKEIFKKFLLKLKRKIDIKKNMKNKVVNKVENINNRPKISYSSVKAYQKPTISERKKIPDYTTGYFTED</sequence>
<keyword evidence="1" id="KW-0812">Transmembrane</keyword>
<protein>
    <submittedName>
        <fullName evidence="2">Uncharacterized protein</fullName>
    </submittedName>
</protein>
<gene>
    <name evidence="2" type="ORF">LCGC14_1535770</name>
</gene>
<dbReference type="EMBL" id="LAZR01011564">
    <property type="protein sequence ID" value="KKM61041.1"/>
    <property type="molecule type" value="Genomic_DNA"/>
</dbReference>